<dbReference type="InterPro" id="IPR036236">
    <property type="entry name" value="Znf_C2H2_sf"/>
</dbReference>
<gene>
    <name evidence="12" type="ORF">BEMITA_LOCUS5954</name>
</gene>
<protein>
    <recommendedName>
        <fullName evidence="11">C2H2-type domain-containing protein</fullName>
    </recommendedName>
</protein>
<evidence type="ECO:0000256" key="3">
    <source>
        <dbReference type="ARBA" id="ARBA00022737"/>
    </source>
</evidence>
<dbReference type="AlphaFoldDB" id="A0A9P0CB82"/>
<keyword evidence="9" id="KW-0539">Nucleus</keyword>
<dbReference type="InterPro" id="IPR050752">
    <property type="entry name" value="C2H2-ZF_domain"/>
</dbReference>
<keyword evidence="6" id="KW-0805">Transcription regulation</keyword>
<evidence type="ECO:0000313" key="13">
    <source>
        <dbReference type="Proteomes" id="UP001152759"/>
    </source>
</evidence>
<keyword evidence="7" id="KW-0238">DNA-binding</keyword>
<evidence type="ECO:0000313" key="12">
    <source>
        <dbReference type="EMBL" id="CAH0768887.1"/>
    </source>
</evidence>
<name>A0A9P0CB82_BEMTA</name>
<dbReference type="PANTHER" id="PTHR24384:SF189">
    <property type="entry name" value="C2H2-TYPE DOMAIN-CONTAINING PROTEIN-RELATED"/>
    <property type="match status" value="1"/>
</dbReference>
<dbReference type="Proteomes" id="UP001152759">
    <property type="component" value="Chromosome 3"/>
</dbReference>
<evidence type="ECO:0000256" key="5">
    <source>
        <dbReference type="ARBA" id="ARBA00022833"/>
    </source>
</evidence>
<feature type="domain" description="C2H2-type" evidence="11">
    <location>
        <begin position="293"/>
        <end position="320"/>
    </location>
</feature>
<dbReference type="PROSITE" id="PS50157">
    <property type="entry name" value="ZINC_FINGER_C2H2_2"/>
    <property type="match status" value="4"/>
</dbReference>
<feature type="domain" description="C2H2-type" evidence="11">
    <location>
        <begin position="181"/>
        <end position="205"/>
    </location>
</feature>
<evidence type="ECO:0000256" key="4">
    <source>
        <dbReference type="ARBA" id="ARBA00022771"/>
    </source>
</evidence>
<dbReference type="PROSITE" id="PS00028">
    <property type="entry name" value="ZINC_FINGER_C2H2_1"/>
    <property type="match status" value="4"/>
</dbReference>
<dbReference type="GO" id="GO:0000981">
    <property type="term" value="F:DNA-binding transcription factor activity, RNA polymerase II-specific"/>
    <property type="evidence" value="ECO:0007669"/>
    <property type="project" value="TreeGrafter"/>
</dbReference>
<feature type="domain" description="C2H2-type" evidence="11">
    <location>
        <begin position="153"/>
        <end position="180"/>
    </location>
</feature>
<evidence type="ECO:0000256" key="2">
    <source>
        <dbReference type="ARBA" id="ARBA00022723"/>
    </source>
</evidence>
<evidence type="ECO:0000256" key="10">
    <source>
        <dbReference type="PROSITE-ProRule" id="PRU00042"/>
    </source>
</evidence>
<dbReference type="GO" id="GO:0008270">
    <property type="term" value="F:zinc ion binding"/>
    <property type="evidence" value="ECO:0007669"/>
    <property type="project" value="UniProtKB-KW"/>
</dbReference>
<dbReference type="EMBL" id="OU963864">
    <property type="protein sequence ID" value="CAH0768887.1"/>
    <property type="molecule type" value="Genomic_DNA"/>
</dbReference>
<keyword evidence="13" id="KW-1185">Reference proteome</keyword>
<evidence type="ECO:0000256" key="1">
    <source>
        <dbReference type="ARBA" id="ARBA00004123"/>
    </source>
</evidence>
<dbReference type="Gene3D" id="3.30.160.60">
    <property type="entry name" value="Classic Zinc Finger"/>
    <property type="match status" value="3"/>
</dbReference>
<evidence type="ECO:0000256" key="6">
    <source>
        <dbReference type="ARBA" id="ARBA00023015"/>
    </source>
</evidence>
<dbReference type="Pfam" id="PF00096">
    <property type="entry name" value="zf-C2H2"/>
    <property type="match status" value="2"/>
</dbReference>
<dbReference type="InterPro" id="IPR013087">
    <property type="entry name" value="Znf_C2H2_type"/>
</dbReference>
<dbReference type="GO" id="GO:0000978">
    <property type="term" value="F:RNA polymerase II cis-regulatory region sequence-specific DNA binding"/>
    <property type="evidence" value="ECO:0007669"/>
    <property type="project" value="TreeGrafter"/>
</dbReference>
<proteinExistence type="predicted"/>
<keyword evidence="4 10" id="KW-0863">Zinc-finger</keyword>
<keyword evidence="5" id="KW-0862">Zinc</keyword>
<organism evidence="12 13">
    <name type="scientific">Bemisia tabaci</name>
    <name type="common">Sweetpotato whitefly</name>
    <name type="synonym">Aleurodes tabaci</name>
    <dbReference type="NCBI Taxonomy" id="7038"/>
    <lineage>
        <taxon>Eukaryota</taxon>
        <taxon>Metazoa</taxon>
        <taxon>Ecdysozoa</taxon>
        <taxon>Arthropoda</taxon>
        <taxon>Hexapoda</taxon>
        <taxon>Insecta</taxon>
        <taxon>Pterygota</taxon>
        <taxon>Neoptera</taxon>
        <taxon>Paraneoptera</taxon>
        <taxon>Hemiptera</taxon>
        <taxon>Sternorrhyncha</taxon>
        <taxon>Aleyrodoidea</taxon>
        <taxon>Aleyrodidae</taxon>
        <taxon>Aleyrodinae</taxon>
        <taxon>Bemisia</taxon>
    </lineage>
</organism>
<keyword evidence="2" id="KW-0479">Metal-binding</keyword>
<keyword evidence="8" id="KW-0804">Transcription</keyword>
<evidence type="ECO:0000259" key="11">
    <source>
        <dbReference type="PROSITE" id="PS50157"/>
    </source>
</evidence>
<sequence length="326" mass="36662">MQSVMDRVSDGDRAIYQSMMHQHMAAQQVAAMHQHKIKLDNPYVPPIKVPQIPISQNGMENSYAKNPVDQGSYQLLPDDGLGFDDGVRMLRSIGTWGTDFTNHPNPSFMDQMNGFNNIEAERKVPDNQMPIMNNSGPPPSKLKTKGENNNKSFTCTECGKGLARKDKLVIHMRIHTGEKPYVCEVCKKAFARRDKLVIHMNKLKHITPSNLAPLGKRLASTSPATADKAVNVTEKKLDAIYNPTTPHPQPTSTQVTQPLSWCCDVCGKALSSRDEWAVHVCSHQTQKLPPENHYCIVCHQSYADRTQFMFHLRAHFKQREMTGLST</sequence>
<evidence type="ECO:0000256" key="7">
    <source>
        <dbReference type="ARBA" id="ARBA00023125"/>
    </source>
</evidence>
<dbReference type="SMART" id="SM00355">
    <property type="entry name" value="ZnF_C2H2"/>
    <property type="match status" value="4"/>
</dbReference>
<dbReference type="FunFam" id="3.30.160.60:FF:000065">
    <property type="entry name" value="B-cell CLL/lymphoma 6, member B"/>
    <property type="match status" value="1"/>
</dbReference>
<comment type="subcellular location">
    <subcellularLocation>
        <location evidence="1">Nucleus</location>
    </subcellularLocation>
</comment>
<dbReference type="FunFam" id="3.30.160.60:FF:000765">
    <property type="entry name" value="Zinc finger 45-like"/>
    <property type="match status" value="1"/>
</dbReference>
<reference evidence="12" key="1">
    <citation type="submission" date="2021-12" db="EMBL/GenBank/DDBJ databases">
        <authorList>
            <person name="King R."/>
        </authorList>
    </citation>
    <scope>NUCLEOTIDE SEQUENCE</scope>
</reference>
<accession>A0A9P0CB82</accession>
<dbReference type="GO" id="GO:0005634">
    <property type="term" value="C:nucleus"/>
    <property type="evidence" value="ECO:0007669"/>
    <property type="project" value="UniProtKB-SubCell"/>
</dbReference>
<dbReference type="PANTHER" id="PTHR24384">
    <property type="entry name" value="FINGER PUTATIVE TRANSCRIPTION FACTOR FAMILY-RELATED"/>
    <property type="match status" value="1"/>
</dbReference>
<keyword evidence="3" id="KW-0677">Repeat</keyword>
<feature type="domain" description="C2H2-type" evidence="11">
    <location>
        <begin position="261"/>
        <end position="288"/>
    </location>
</feature>
<dbReference type="SUPFAM" id="SSF57667">
    <property type="entry name" value="beta-beta-alpha zinc fingers"/>
    <property type="match status" value="1"/>
</dbReference>
<evidence type="ECO:0000256" key="8">
    <source>
        <dbReference type="ARBA" id="ARBA00023163"/>
    </source>
</evidence>
<evidence type="ECO:0000256" key="9">
    <source>
        <dbReference type="ARBA" id="ARBA00023242"/>
    </source>
</evidence>